<sequence>MTTKADKSFFDKFEYVKNTLAIEGYKIGKNDRAFFKEIEDNKYTKEQIIQKILKAHNI</sequence>
<evidence type="ECO:0008006" key="3">
    <source>
        <dbReference type="Google" id="ProtNLM"/>
    </source>
</evidence>
<organism evidence="1 2">
    <name type="scientific">Petrotoga olearia DSM 13574</name>
    <dbReference type="NCBI Taxonomy" id="1122955"/>
    <lineage>
        <taxon>Bacteria</taxon>
        <taxon>Thermotogati</taxon>
        <taxon>Thermotogota</taxon>
        <taxon>Thermotogae</taxon>
        <taxon>Petrotogales</taxon>
        <taxon>Petrotogaceae</taxon>
        <taxon>Petrotoga</taxon>
    </lineage>
</organism>
<dbReference type="Proteomes" id="UP000236434">
    <property type="component" value="Unassembled WGS sequence"/>
</dbReference>
<accession>A0A2K1P1D3</accession>
<dbReference type="RefSeq" id="WP_169924956.1">
    <property type="nucleotide sequence ID" value="NZ_AZRL01000012.1"/>
</dbReference>
<comment type="caution">
    <text evidence="1">The sequence shown here is derived from an EMBL/GenBank/DDBJ whole genome shotgun (WGS) entry which is preliminary data.</text>
</comment>
<dbReference type="EMBL" id="AZRL01000012">
    <property type="protein sequence ID" value="PNR96527.1"/>
    <property type="molecule type" value="Genomic_DNA"/>
</dbReference>
<gene>
    <name evidence="1" type="ORF">X929_04150</name>
</gene>
<evidence type="ECO:0000313" key="1">
    <source>
        <dbReference type="EMBL" id="PNR96527.1"/>
    </source>
</evidence>
<reference evidence="1 2" key="1">
    <citation type="submission" date="2013-12" db="EMBL/GenBank/DDBJ databases">
        <title>Comparative genomics of Petrotoga isolates.</title>
        <authorList>
            <person name="Nesbo C.L."/>
            <person name="Charchuk R."/>
            <person name="Chow K."/>
        </authorList>
    </citation>
    <scope>NUCLEOTIDE SEQUENCE [LARGE SCALE GENOMIC DNA]</scope>
    <source>
        <strain evidence="1 2">DSM 13574</strain>
    </source>
</reference>
<evidence type="ECO:0000313" key="2">
    <source>
        <dbReference type="Proteomes" id="UP000236434"/>
    </source>
</evidence>
<proteinExistence type="predicted"/>
<protein>
    <recommendedName>
        <fullName evidence="3">Antitoxin VbhA domain-containing protein</fullName>
    </recommendedName>
</protein>
<dbReference type="AlphaFoldDB" id="A0A2K1P1D3"/>
<name>A0A2K1P1D3_9BACT</name>